<dbReference type="NCBIfam" id="TIGR04409">
    <property type="entry name" value="LptC_YrbK"/>
    <property type="match status" value="1"/>
</dbReference>
<dbReference type="RefSeq" id="WP_093664361.1">
    <property type="nucleotide sequence ID" value="NZ_FOCF01000002.1"/>
</dbReference>
<dbReference type="Proteomes" id="UP000199206">
    <property type="component" value="Unassembled WGS sequence"/>
</dbReference>
<dbReference type="Pfam" id="PF06835">
    <property type="entry name" value="LptC"/>
    <property type="match status" value="1"/>
</dbReference>
<dbReference type="OrthoDB" id="7423492at2"/>
<dbReference type="STRING" id="1166340.SAMN05192583_0982"/>
<reference evidence="3" key="1">
    <citation type="submission" date="2016-10" db="EMBL/GenBank/DDBJ databases">
        <authorList>
            <person name="Varghese N."/>
            <person name="Submissions S."/>
        </authorList>
    </citation>
    <scope>NUCLEOTIDE SEQUENCE [LARGE SCALE GENOMIC DNA]</scope>
    <source>
        <strain evidence="3">S6-262</strain>
    </source>
</reference>
<dbReference type="Gene3D" id="2.60.450.10">
    <property type="entry name" value="Lipopolysaccharide (LPS) transport protein A like domain"/>
    <property type="match status" value="1"/>
</dbReference>
<dbReference type="AlphaFoldDB" id="A0A1H8ANB7"/>
<keyword evidence="1" id="KW-1133">Transmembrane helix</keyword>
<name>A0A1H8ANB7_9SPHN</name>
<dbReference type="EMBL" id="FOCF01000002">
    <property type="protein sequence ID" value="SEM72043.1"/>
    <property type="molecule type" value="Genomic_DNA"/>
</dbReference>
<keyword evidence="3" id="KW-1185">Reference proteome</keyword>
<proteinExistence type="predicted"/>
<evidence type="ECO:0000313" key="3">
    <source>
        <dbReference type="Proteomes" id="UP000199206"/>
    </source>
</evidence>
<gene>
    <name evidence="2" type="ORF">SAMN05192583_0982</name>
</gene>
<feature type="transmembrane region" description="Helical" evidence="1">
    <location>
        <begin position="25"/>
        <end position="47"/>
    </location>
</feature>
<keyword evidence="1" id="KW-0472">Membrane</keyword>
<dbReference type="GO" id="GO:0015221">
    <property type="term" value="F:lipopolysaccharide transmembrane transporter activity"/>
    <property type="evidence" value="ECO:0007669"/>
    <property type="project" value="InterPro"/>
</dbReference>
<organism evidence="2 3">
    <name type="scientific">Sphingomonas gellani</name>
    <dbReference type="NCBI Taxonomy" id="1166340"/>
    <lineage>
        <taxon>Bacteria</taxon>
        <taxon>Pseudomonadati</taxon>
        <taxon>Pseudomonadota</taxon>
        <taxon>Alphaproteobacteria</taxon>
        <taxon>Sphingomonadales</taxon>
        <taxon>Sphingomonadaceae</taxon>
        <taxon>Sphingomonas</taxon>
    </lineage>
</organism>
<sequence length="212" mass="22658">MPDPATIARTRRERRALPGSSHDKVIGVLRVGLPIGIGVLAAFLVMAPLSNAGDVSFLLDKNKVDVAKERLKIEAAQYRGQDSKGQAFTLNAGSAVQHTSAQPIVEINKLFATLQLPDGPARIQAATARYDMDTEQMTVNSPVAFRAADGYRLDTNGAVVNLKDRTLESTGPVQGAGPQGPFSANRMHADLESRVVKLDGNVHLRIVPGKAK</sequence>
<dbReference type="InterPro" id="IPR010664">
    <property type="entry name" value="LipoPS_assembly_LptC-rel"/>
</dbReference>
<dbReference type="InterPro" id="IPR026265">
    <property type="entry name" value="LptC"/>
</dbReference>
<evidence type="ECO:0000313" key="2">
    <source>
        <dbReference type="EMBL" id="SEM72043.1"/>
    </source>
</evidence>
<keyword evidence="1" id="KW-0812">Transmembrane</keyword>
<evidence type="ECO:0000256" key="1">
    <source>
        <dbReference type="SAM" id="Phobius"/>
    </source>
</evidence>
<dbReference type="GO" id="GO:0005886">
    <property type="term" value="C:plasma membrane"/>
    <property type="evidence" value="ECO:0007669"/>
    <property type="project" value="InterPro"/>
</dbReference>
<protein>
    <submittedName>
        <fullName evidence="2">Lipopolysaccharide export system protein LptC</fullName>
    </submittedName>
</protein>
<accession>A0A1H8ANB7</accession>